<sequence>MRVPFVIPAALMILAGSFSAEAQSSQIPTQPESTVTNPPILDRPLEVKLAETEPKQAEPSLKPVDYDQPAGYAGTTSVKNRHGANADFEPVEDRWRLGLPAYDRYNRGFPNGEDYLHMRGSLLDPYNQNVLKGDYPIYGQHTFLNITATNTMLFEGRQLPTATTPLESTARAGTTDFFGRPNSFLFNNTLTVSFDLFSGDTSFKPQDWRVNLTPAFNANYLNAQELGVVNVDVQKGTTRERSWATLQEWFAEYKIADVSPEYDFLSVRAGAQPFTSDFRGFIFSDTNRGVRLFGTLDGNRDQYNLVFFRMLEKDTNSGLNSFNDRDQTVIIANYYRQDFLFPGYTAEASVHYNNDAPSLHYDSNDFLVRPDPVGIFQPHRVETVYLGWAGDGHIDHFNISHAFYWALGTDSMNPLANQRQDINAQMAALELSYDRDWARFRVSGLWQSGDGKINNSHATGFDSIMDDPNFAGGEFSFWQRQAIPLFGVNLTQRDSLLVDLRSSKTQGQANFVNPGLQLINIGFDADITPKLKSVNNVNFLWFDKTAVLQQFVFQGNIDREIGTDISTGLEYRPLLSNNVILLGGVSTLIPANGFKQLYNGFGGADSKVNPLMAAFLQVTLQY</sequence>
<protein>
    <recommendedName>
        <fullName evidence="5">Alginate export domain-containing protein</fullName>
    </recommendedName>
</protein>
<evidence type="ECO:0000256" key="2">
    <source>
        <dbReference type="SAM" id="SignalP"/>
    </source>
</evidence>
<dbReference type="EMBL" id="CP074694">
    <property type="protein sequence ID" value="QVL32924.1"/>
    <property type="molecule type" value="Genomic_DNA"/>
</dbReference>
<evidence type="ECO:0000256" key="1">
    <source>
        <dbReference type="SAM" id="MobiDB-lite"/>
    </source>
</evidence>
<feature type="region of interest" description="Disordered" evidence="1">
    <location>
        <begin position="52"/>
        <end position="81"/>
    </location>
</feature>
<dbReference type="Proteomes" id="UP000676194">
    <property type="component" value="Chromosome"/>
</dbReference>
<feature type="chain" id="PRO_5034071891" description="Alginate export domain-containing protein" evidence="2">
    <location>
        <begin position="23"/>
        <end position="622"/>
    </location>
</feature>
<dbReference type="KEGG" id="tsph:KIH39_03125"/>
<evidence type="ECO:0000313" key="3">
    <source>
        <dbReference type="EMBL" id="QVL32924.1"/>
    </source>
</evidence>
<evidence type="ECO:0000313" key="4">
    <source>
        <dbReference type="Proteomes" id="UP000676194"/>
    </source>
</evidence>
<accession>A0A8E6B7J1</accession>
<keyword evidence="2" id="KW-0732">Signal</keyword>
<keyword evidence="4" id="KW-1185">Reference proteome</keyword>
<proteinExistence type="predicted"/>
<reference evidence="3" key="1">
    <citation type="submission" date="2021-05" db="EMBL/GenBank/DDBJ databases">
        <title>Complete genome sequence of the cellulolytic planctomycete Telmatocola sphagniphila SP2T and characterization of the first cellulase from planctomycetes.</title>
        <authorList>
            <person name="Rakitin A.L."/>
            <person name="Beletsky A.V."/>
            <person name="Naumoff D.G."/>
            <person name="Kulichevskaya I.S."/>
            <person name="Mardanov A.V."/>
            <person name="Ravin N.V."/>
            <person name="Dedysh S.N."/>
        </authorList>
    </citation>
    <scope>NUCLEOTIDE SEQUENCE</scope>
    <source>
        <strain evidence="3">SP2T</strain>
    </source>
</reference>
<evidence type="ECO:0008006" key="5">
    <source>
        <dbReference type="Google" id="ProtNLM"/>
    </source>
</evidence>
<organism evidence="3 4">
    <name type="scientific">Telmatocola sphagniphila</name>
    <dbReference type="NCBI Taxonomy" id="1123043"/>
    <lineage>
        <taxon>Bacteria</taxon>
        <taxon>Pseudomonadati</taxon>
        <taxon>Planctomycetota</taxon>
        <taxon>Planctomycetia</taxon>
        <taxon>Gemmatales</taxon>
        <taxon>Gemmataceae</taxon>
    </lineage>
</organism>
<dbReference type="RefSeq" id="WP_213497814.1">
    <property type="nucleotide sequence ID" value="NZ_CP074694.1"/>
</dbReference>
<dbReference type="AlphaFoldDB" id="A0A8E6B7J1"/>
<gene>
    <name evidence="3" type="ORF">KIH39_03125</name>
</gene>
<feature type="signal peptide" evidence="2">
    <location>
        <begin position="1"/>
        <end position="22"/>
    </location>
</feature>
<name>A0A8E6B7J1_9BACT</name>